<evidence type="ECO:0000313" key="2">
    <source>
        <dbReference type="Proteomes" id="UP000007842"/>
    </source>
</evidence>
<dbReference type="STRING" id="1003195.SCATT_52730"/>
<reference evidence="2" key="1">
    <citation type="submission" date="2011-12" db="EMBL/GenBank/DDBJ databases">
        <title>Complete genome sequence of Streptomyces cattleya strain DSM 46488.</title>
        <authorList>
            <person name="Ou H.-Y."/>
            <person name="Li P."/>
            <person name="Zhao C."/>
            <person name="O'Hagan D."/>
            <person name="Deng Z."/>
        </authorList>
    </citation>
    <scope>NUCLEOTIDE SEQUENCE [LARGE SCALE GENOMIC DNA]</scope>
    <source>
        <strain evidence="2">ATCC 35852 / DSM 46488 / JCM 4925 / NBRC 14057 / NRRL 8057</strain>
    </source>
</reference>
<dbReference type="EMBL" id="CP003219">
    <property type="protein sequence ID" value="AEW97644.1"/>
    <property type="molecule type" value="Genomic_DNA"/>
</dbReference>
<dbReference type="eggNOG" id="ENOG5033M2F">
    <property type="taxonomic scope" value="Bacteria"/>
</dbReference>
<accession>F8JSW2</accession>
<dbReference type="RefSeq" id="WP_014145980.1">
    <property type="nucleotide sequence ID" value="NC_016111.1"/>
</dbReference>
<proteinExistence type="predicted"/>
<dbReference type="Gene3D" id="3.10.450.50">
    <property type="match status" value="1"/>
</dbReference>
<name>F8JSW2_STREN</name>
<sequence>MTYTATPSAPPEWVIQIMREIDTLSFGEGFARMTEETEMFFGTAHVTGAEAIKAFFVKIDAPLHITHEVLEHWSAPDGVHLLRGEAVMARRDDPGTVVRAPFMHIYRLDDAEPAHIRTLHVTAGPLRTDAVL</sequence>
<gene>
    <name evidence="1" type="ordered locus">SCATT_52730</name>
</gene>
<dbReference type="PATRIC" id="fig|1003195.11.peg.6699"/>
<evidence type="ECO:0000313" key="1">
    <source>
        <dbReference type="EMBL" id="AEW97644.1"/>
    </source>
</evidence>
<organism evidence="1 2">
    <name type="scientific">Streptantibioticus cattleyicolor (strain ATCC 35852 / DSM 46488 / JCM 4925 / NBRC 14057 / NRRL 8057)</name>
    <name type="common">Streptomyces cattleya</name>
    <dbReference type="NCBI Taxonomy" id="1003195"/>
    <lineage>
        <taxon>Bacteria</taxon>
        <taxon>Bacillati</taxon>
        <taxon>Actinomycetota</taxon>
        <taxon>Actinomycetes</taxon>
        <taxon>Kitasatosporales</taxon>
        <taxon>Streptomycetaceae</taxon>
        <taxon>Streptantibioticus</taxon>
    </lineage>
</organism>
<protein>
    <recommendedName>
        <fullName evidence="3">SnoaL-like domain-containing protein</fullName>
    </recommendedName>
</protein>
<dbReference type="KEGG" id="scy:SCATT_52730"/>
<keyword evidence="2" id="KW-1185">Reference proteome</keyword>
<dbReference type="KEGG" id="sct:SCAT_5277"/>
<dbReference type="AlphaFoldDB" id="F8JSW2"/>
<accession>G8X116</accession>
<dbReference type="Proteomes" id="UP000007842">
    <property type="component" value="Chromosome"/>
</dbReference>
<dbReference type="InterPro" id="IPR032710">
    <property type="entry name" value="NTF2-like_dom_sf"/>
</dbReference>
<dbReference type="HOGENOM" id="CLU_1915861_0_0_11"/>
<dbReference type="OrthoDB" id="117331at2"/>
<dbReference type="SUPFAM" id="SSF54427">
    <property type="entry name" value="NTF2-like"/>
    <property type="match status" value="1"/>
</dbReference>
<evidence type="ECO:0008006" key="3">
    <source>
        <dbReference type="Google" id="ProtNLM"/>
    </source>
</evidence>